<evidence type="ECO:0000259" key="13">
    <source>
        <dbReference type="PROSITE" id="PS50158"/>
    </source>
</evidence>
<dbReference type="GO" id="GO:0003964">
    <property type="term" value="F:RNA-directed DNA polymerase activity"/>
    <property type="evidence" value="ECO:0007669"/>
    <property type="project" value="UniProtKB-KW"/>
</dbReference>
<accession>E3N5T1</accession>
<dbReference type="OMA" id="WIFSANG"/>
<dbReference type="FunFam" id="3.10.20.370:FF:000001">
    <property type="entry name" value="Retrovirus-related Pol polyprotein from transposon 17.6-like protein"/>
    <property type="match status" value="1"/>
</dbReference>
<dbReference type="Pfam" id="PF13650">
    <property type="entry name" value="Asp_protease_2"/>
    <property type="match status" value="1"/>
</dbReference>
<keyword evidence="5" id="KW-0540">Nuclease</keyword>
<dbReference type="InterPro" id="IPR043128">
    <property type="entry name" value="Rev_trsase/Diguanyl_cyclase"/>
</dbReference>
<keyword evidence="6" id="KW-0064">Aspartyl protease</keyword>
<keyword evidence="7" id="KW-0255">Endonuclease</keyword>
<keyword evidence="11" id="KW-0862">Zinc</keyword>
<dbReference type="InterPro" id="IPR043502">
    <property type="entry name" value="DNA/RNA_pol_sf"/>
</dbReference>
<dbReference type="HOGENOM" id="CLU_000384_9_9_1"/>
<keyword evidence="17" id="KW-1185">Reference proteome</keyword>
<dbReference type="GO" id="GO:0042575">
    <property type="term" value="C:DNA polymerase complex"/>
    <property type="evidence" value="ECO:0007669"/>
    <property type="project" value="UniProtKB-ARBA"/>
</dbReference>
<keyword evidence="8" id="KW-0695">RNA-directed DNA polymerase</keyword>
<name>E3N5T1_CAERE</name>
<protein>
    <recommendedName>
        <fullName evidence="1">RNA-directed DNA polymerase</fullName>
        <ecNumber evidence="1">2.7.7.49</ecNumber>
    </recommendedName>
</protein>
<dbReference type="InterPro" id="IPR021109">
    <property type="entry name" value="Peptidase_aspartic_dom_sf"/>
</dbReference>
<dbReference type="CDD" id="cd09274">
    <property type="entry name" value="RNase_HI_RT_Ty3"/>
    <property type="match status" value="1"/>
</dbReference>
<dbReference type="SMART" id="SM00343">
    <property type="entry name" value="ZnF_C2HC"/>
    <property type="match status" value="1"/>
</dbReference>
<feature type="domain" description="Reverse transcriptase" evidence="14">
    <location>
        <begin position="484"/>
        <end position="712"/>
    </location>
</feature>
<keyword evidence="11" id="KW-0863">Zinc-finger</keyword>
<dbReference type="GO" id="GO:0003677">
    <property type="term" value="F:DNA binding"/>
    <property type="evidence" value="ECO:0007669"/>
    <property type="project" value="UniProtKB-KW"/>
</dbReference>
<dbReference type="InterPro" id="IPR050951">
    <property type="entry name" value="Retrovirus_Pol_polyprotein"/>
</dbReference>
<dbReference type="Gene3D" id="3.30.70.270">
    <property type="match status" value="2"/>
</dbReference>
<dbReference type="Pfam" id="PF23309">
    <property type="entry name" value="DUF7083"/>
    <property type="match status" value="1"/>
</dbReference>
<feature type="domain" description="Integrase catalytic" evidence="15">
    <location>
        <begin position="1089"/>
        <end position="1242"/>
    </location>
</feature>
<dbReference type="SUPFAM" id="SSF50630">
    <property type="entry name" value="Acid proteases"/>
    <property type="match status" value="1"/>
</dbReference>
<feature type="compositionally biased region" description="Basic and acidic residues" evidence="12">
    <location>
        <begin position="1537"/>
        <end position="1546"/>
    </location>
</feature>
<feature type="domain" description="CCHC-type" evidence="13">
    <location>
        <begin position="305"/>
        <end position="320"/>
    </location>
</feature>
<dbReference type="GO" id="GO:0008270">
    <property type="term" value="F:zinc ion binding"/>
    <property type="evidence" value="ECO:0007669"/>
    <property type="project" value="UniProtKB-KW"/>
</dbReference>
<dbReference type="eggNOG" id="KOG0017">
    <property type="taxonomic scope" value="Eukaryota"/>
</dbReference>
<dbReference type="Gene3D" id="4.10.60.10">
    <property type="entry name" value="Zinc finger, CCHC-type"/>
    <property type="match status" value="1"/>
</dbReference>
<dbReference type="Pfam" id="PF17919">
    <property type="entry name" value="RT_RNaseH_2"/>
    <property type="match status" value="1"/>
</dbReference>
<dbReference type="Proteomes" id="UP000008281">
    <property type="component" value="Unassembled WGS sequence"/>
</dbReference>
<evidence type="ECO:0000256" key="9">
    <source>
        <dbReference type="ARBA" id="ARBA00023125"/>
    </source>
</evidence>
<feature type="compositionally biased region" description="Low complexity" evidence="12">
    <location>
        <begin position="1438"/>
        <end position="1459"/>
    </location>
</feature>
<dbReference type="Pfam" id="PF17921">
    <property type="entry name" value="Integrase_H2C2"/>
    <property type="match status" value="1"/>
</dbReference>
<dbReference type="PROSITE" id="PS50878">
    <property type="entry name" value="RT_POL"/>
    <property type="match status" value="1"/>
</dbReference>
<keyword evidence="9" id="KW-0238">DNA-binding</keyword>
<dbReference type="Pfam" id="PF00665">
    <property type="entry name" value="rve"/>
    <property type="match status" value="1"/>
</dbReference>
<dbReference type="SUPFAM" id="SSF53098">
    <property type="entry name" value="Ribonuclease H-like"/>
    <property type="match status" value="1"/>
</dbReference>
<dbReference type="Gene3D" id="3.10.10.10">
    <property type="entry name" value="HIV Type 1 Reverse Transcriptase, subunit A, domain 1"/>
    <property type="match status" value="1"/>
</dbReference>
<dbReference type="GO" id="GO:0004519">
    <property type="term" value="F:endonuclease activity"/>
    <property type="evidence" value="ECO:0007669"/>
    <property type="project" value="UniProtKB-KW"/>
</dbReference>
<evidence type="ECO:0000256" key="6">
    <source>
        <dbReference type="ARBA" id="ARBA00022750"/>
    </source>
</evidence>
<dbReference type="OrthoDB" id="775972at2759"/>
<evidence type="ECO:0000256" key="7">
    <source>
        <dbReference type="ARBA" id="ARBA00022759"/>
    </source>
</evidence>
<dbReference type="PANTHER" id="PTHR37984">
    <property type="entry name" value="PROTEIN CBG26694"/>
    <property type="match status" value="1"/>
</dbReference>
<dbReference type="FunFam" id="3.30.70.270:FF:000020">
    <property type="entry name" value="Transposon Tf2-6 polyprotein-like Protein"/>
    <property type="match status" value="1"/>
</dbReference>
<feature type="compositionally biased region" description="Polar residues" evidence="12">
    <location>
        <begin position="1462"/>
        <end position="1473"/>
    </location>
</feature>
<dbReference type="EMBL" id="DS268534">
    <property type="protein sequence ID" value="EFO87345.1"/>
    <property type="molecule type" value="Genomic_DNA"/>
</dbReference>
<evidence type="ECO:0000256" key="4">
    <source>
        <dbReference type="ARBA" id="ARBA00022695"/>
    </source>
</evidence>
<evidence type="ECO:0000313" key="16">
    <source>
        <dbReference type="EMBL" id="EFO87345.1"/>
    </source>
</evidence>
<reference evidence="16" key="1">
    <citation type="submission" date="2007-07" db="EMBL/GenBank/DDBJ databases">
        <title>PCAP assembly of the Caenorhabditis remanei genome.</title>
        <authorList>
            <consortium name="The Caenorhabditis remanei Sequencing Consortium"/>
            <person name="Wilson R.K."/>
        </authorList>
    </citation>
    <scope>NUCLEOTIDE SEQUENCE [LARGE SCALE GENOMIC DNA]</scope>
    <source>
        <strain evidence="16">PB4641</strain>
    </source>
</reference>
<dbReference type="STRING" id="31234.E3N5T1"/>
<dbReference type="FunFam" id="3.30.420.10:FF:000063">
    <property type="entry name" value="Retrovirus-related Pol polyprotein from transposon 297-like Protein"/>
    <property type="match status" value="1"/>
</dbReference>
<keyword evidence="2" id="KW-0645">Protease</keyword>
<evidence type="ECO:0000256" key="2">
    <source>
        <dbReference type="ARBA" id="ARBA00022670"/>
    </source>
</evidence>
<dbReference type="SUPFAM" id="SSF56672">
    <property type="entry name" value="DNA/RNA polymerases"/>
    <property type="match status" value="1"/>
</dbReference>
<evidence type="ECO:0000256" key="11">
    <source>
        <dbReference type="PROSITE-ProRule" id="PRU00047"/>
    </source>
</evidence>
<dbReference type="InParanoid" id="E3N5T1"/>
<organism evidence="17">
    <name type="scientific">Caenorhabditis remanei</name>
    <name type="common">Caenorhabditis vulgaris</name>
    <dbReference type="NCBI Taxonomy" id="31234"/>
    <lineage>
        <taxon>Eukaryota</taxon>
        <taxon>Metazoa</taxon>
        <taxon>Ecdysozoa</taxon>
        <taxon>Nematoda</taxon>
        <taxon>Chromadorea</taxon>
        <taxon>Rhabditida</taxon>
        <taxon>Rhabditina</taxon>
        <taxon>Rhabditomorpha</taxon>
        <taxon>Rhabditoidea</taxon>
        <taxon>Rhabditidae</taxon>
        <taxon>Peloderinae</taxon>
        <taxon>Caenorhabditis</taxon>
    </lineage>
</organism>
<dbReference type="InterPro" id="IPR001584">
    <property type="entry name" value="Integrase_cat-core"/>
</dbReference>
<sequence>MIMAKELTETLRAFREQIEVSTEVNRRQLEENKLLRESLARATGGSESNLGGDAITTTPLRSGYSARLMGDLARRIPKFQFILDEPDAFRKWITRNELTITEDGKDLTEREKVRLLLGALEESTFHRYVDSQRDSGDIYEIAFKDTVASLNKVFGSHRSMMIRRQECLQISRSSGLFHDPLEYSNKISEAVLDAKLSTMTSDDWSVFLFLRGLDSPGDAAAKAYLMQWAEQSERKKETVTLAAIHDEWIRFIQLKQQTKTVAASSPKQQVGVNKVEKKNFRGDNKNKTDTTANKSDSHSNKEVTCFKCGERGHLAPQCPRSSGKKKKGRYWGKKGVQKTQCVRVDGLHENQNNVSKPTMRVNVDGQLLSFQVDTGSEITLINEQSWKDVGCPELEKVPHRISCANGTQMSVKGRALVSFELKGIQYTDYVYVRAKDDNLIGMSWISQSPGMCEGLAVMVQTVNTSVPKKEISRLESSLQHDYPQVFEETLGLCKKEKACVRTLPNVKAIFKKSRPVPYGSEKAVETELKRLEDMGVIERVSHTDWASPIVVVRKKNSDKIRICADFKSSGLNAALQDEHHPLPTSEDIFGKLKGSIFSQIDLRDAYLQLELDEEAQKLAVINTHLGLFKYRRMPFGLKPAPAVFQKVIDKLIAGIPGVAAYLDDVIVATDTMQEHEKILKKLFARFQEYGFKVSLEKCTFAKSEIKFLGFIVNGEGRKPDPEKTEVIRKMDSPKNQKQLASFLGAICFYSRFVPKLSELRGPLDRLMKQDVEWKWTPIEQNAFDKLKNAVADSTMLSHFKEDWKIMVAADASQYGIGGVLMHETPDGQEVPIAHFARSLTDTEKRYSQIEKEALALVYTVKKSHKFVFGRKFSLQTDHKPLLAIFGDSRDLPVHSQNRLVRWATTLLAYNFDISYISTAKFSKADWLSRMIQNYPRDEDDVVIAEIIEEDDDEDQFPTHLPVTSEDIRKSSETDGEISTVIELVSNNSWKPKPSSDIEKYWKRYKDRLKIIRNCLLIDDRVVVPKKLQEAVLTQLHEGHPGVIKMKQKARAYVFWRGLDSEVERAVLRCSNCQEQSKMPIVAPLNPWPAPKKPWSRIHVDFAGPVDGTYLLVAVDALTKYAEVKMTKTISAVATVDLMEEIFCVHGFPELIISDNGTQFTSSLFKNMCKTHGMQHSTTATYYPRSNGAAERMVDTLKRGLAKLKGTGSITRQLLTKFLYHYRNTPHAALNGMTPAEKHFNRKIRTNLSLLIPSAKNQQKVALSRYQASMKHQYDQHNAARAKCFQIGQKVYARIQRGNKSSWEFGVVRRRFGNVLYEVQIGERFHRSHANQLRLRFGDRSKEDMFEETVFPMFFGQAEGDGVENQLSGGPRVHREGLNSLQFSDPLQSSDVSSDFCDTFVGEEVFGRRVSGRSARAPVEVNFADDCDMMSDRRAAQESTTSNRSASANTTTATAINPANIKGPQSESSTNPSHSLRRSQRTKRAPNRFDPCTAPSQGRGKSRGSYHPDHPAARDRGVAPASNRFVLPNSSSKGGGVGKERGRPRWH</sequence>
<dbReference type="Gene3D" id="3.10.20.370">
    <property type="match status" value="1"/>
</dbReference>
<dbReference type="InterPro" id="IPR012337">
    <property type="entry name" value="RNaseH-like_sf"/>
</dbReference>
<evidence type="ECO:0000256" key="10">
    <source>
        <dbReference type="ARBA" id="ARBA00023268"/>
    </source>
</evidence>
<dbReference type="Gene3D" id="2.40.70.10">
    <property type="entry name" value="Acid Proteases"/>
    <property type="match status" value="1"/>
</dbReference>
<dbReference type="PROSITE" id="PS50158">
    <property type="entry name" value="ZF_CCHC"/>
    <property type="match status" value="1"/>
</dbReference>
<evidence type="ECO:0000256" key="12">
    <source>
        <dbReference type="SAM" id="MobiDB-lite"/>
    </source>
</evidence>
<dbReference type="CDD" id="cd01647">
    <property type="entry name" value="RT_LTR"/>
    <property type="match status" value="1"/>
</dbReference>
<dbReference type="Gene3D" id="1.10.340.70">
    <property type="match status" value="1"/>
</dbReference>
<dbReference type="GO" id="GO:0019899">
    <property type="term" value="F:enzyme binding"/>
    <property type="evidence" value="ECO:0007669"/>
    <property type="project" value="UniProtKB-ARBA"/>
</dbReference>
<feature type="compositionally biased region" description="Basic and acidic residues" evidence="12">
    <location>
        <begin position="276"/>
        <end position="288"/>
    </location>
</feature>
<dbReference type="InterPro" id="IPR041588">
    <property type="entry name" value="Integrase_H2C2"/>
</dbReference>
<dbReference type="InterPro" id="IPR001878">
    <property type="entry name" value="Znf_CCHC"/>
</dbReference>
<proteinExistence type="predicted"/>
<dbReference type="Pfam" id="PF00078">
    <property type="entry name" value="RVT_1"/>
    <property type="match status" value="1"/>
</dbReference>
<dbReference type="GO" id="GO:0015074">
    <property type="term" value="P:DNA integration"/>
    <property type="evidence" value="ECO:0007669"/>
    <property type="project" value="InterPro"/>
</dbReference>
<evidence type="ECO:0000256" key="5">
    <source>
        <dbReference type="ARBA" id="ARBA00022722"/>
    </source>
</evidence>
<dbReference type="FunFam" id="1.10.340.70:FF:000003">
    <property type="entry name" value="Protein CBG25708"/>
    <property type="match status" value="1"/>
</dbReference>
<feature type="compositionally biased region" description="Basic residues" evidence="12">
    <location>
        <begin position="1474"/>
        <end position="1485"/>
    </location>
</feature>
<dbReference type="Pfam" id="PF00098">
    <property type="entry name" value="zf-CCHC"/>
    <property type="match status" value="1"/>
</dbReference>
<dbReference type="InterPro" id="IPR041577">
    <property type="entry name" value="RT_RNaseH_2"/>
</dbReference>
<keyword evidence="11" id="KW-0479">Metal-binding</keyword>
<dbReference type="EC" id="2.7.7.49" evidence="1"/>
<dbReference type="InterPro" id="IPR055510">
    <property type="entry name" value="DUF7083"/>
</dbReference>
<dbReference type="InterPro" id="IPR036397">
    <property type="entry name" value="RNaseH_sf"/>
</dbReference>
<dbReference type="GO" id="GO:0006508">
    <property type="term" value="P:proteolysis"/>
    <property type="evidence" value="ECO:0007669"/>
    <property type="project" value="UniProtKB-KW"/>
</dbReference>
<keyword evidence="10" id="KW-0511">Multifunctional enzyme</keyword>
<keyword evidence="4" id="KW-0548">Nucleotidyltransferase</keyword>
<dbReference type="PANTHER" id="PTHR37984:SF5">
    <property type="entry name" value="PROTEIN NYNRIN-LIKE"/>
    <property type="match status" value="1"/>
</dbReference>
<dbReference type="SUPFAM" id="SSF57756">
    <property type="entry name" value="Retrovirus zinc finger-like domains"/>
    <property type="match status" value="1"/>
</dbReference>
<dbReference type="InterPro" id="IPR036875">
    <property type="entry name" value="Znf_CCHC_sf"/>
</dbReference>
<dbReference type="InterPro" id="IPR000477">
    <property type="entry name" value="RT_dom"/>
</dbReference>
<keyword evidence="3" id="KW-0808">Transferase</keyword>
<feature type="compositionally biased region" description="Basic and acidic residues" evidence="12">
    <location>
        <begin position="1505"/>
        <end position="1516"/>
    </location>
</feature>
<feature type="region of interest" description="Disordered" evidence="12">
    <location>
        <begin position="1432"/>
        <end position="1546"/>
    </location>
</feature>
<keyword evidence="7" id="KW-0378">Hydrolase</keyword>
<dbReference type="GO" id="GO:0004190">
    <property type="term" value="F:aspartic-type endopeptidase activity"/>
    <property type="evidence" value="ECO:0007669"/>
    <property type="project" value="UniProtKB-KW"/>
</dbReference>
<gene>
    <name evidence="16" type="ORF">CRE_31410</name>
</gene>
<evidence type="ECO:0000313" key="17">
    <source>
        <dbReference type="Proteomes" id="UP000008281"/>
    </source>
</evidence>
<dbReference type="PROSITE" id="PS50994">
    <property type="entry name" value="INTEGRASE"/>
    <property type="match status" value="1"/>
</dbReference>
<evidence type="ECO:0000256" key="8">
    <source>
        <dbReference type="ARBA" id="ARBA00022918"/>
    </source>
</evidence>
<evidence type="ECO:0000256" key="3">
    <source>
        <dbReference type="ARBA" id="ARBA00022679"/>
    </source>
</evidence>
<evidence type="ECO:0000259" key="15">
    <source>
        <dbReference type="PROSITE" id="PS50994"/>
    </source>
</evidence>
<dbReference type="GO" id="GO:0005737">
    <property type="term" value="C:cytoplasm"/>
    <property type="evidence" value="ECO:0007669"/>
    <property type="project" value="UniProtKB-ARBA"/>
</dbReference>
<evidence type="ECO:0000256" key="1">
    <source>
        <dbReference type="ARBA" id="ARBA00012493"/>
    </source>
</evidence>
<evidence type="ECO:0000259" key="14">
    <source>
        <dbReference type="PROSITE" id="PS50878"/>
    </source>
</evidence>
<feature type="region of interest" description="Disordered" evidence="12">
    <location>
        <begin position="276"/>
        <end position="299"/>
    </location>
</feature>
<dbReference type="Gene3D" id="3.30.420.10">
    <property type="entry name" value="Ribonuclease H-like superfamily/Ribonuclease H"/>
    <property type="match status" value="1"/>
</dbReference>